<keyword evidence="7 10" id="KW-0503">Monooxygenase</keyword>
<accession>A0AA38YHL1</accession>
<dbReference type="EMBL" id="JARBHA010000020">
    <property type="protein sequence ID" value="KAJ9670577.1"/>
    <property type="molecule type" value="Genomic_DNA"/>
</dbReference>
<evidence type="ECO:0000256" key="1">
    <source>
        <dbReference type="ARBA" id="ARBA00004370"/>
    </source>
</evidence>
<evidence type="ECO:0000256" key="3">
    <source>
        <dbReference type="ARBA" id="ARBA00022617"/>
    </source>
</evidence>
<dbReference type="PANTHER" id="PTHR47947">
    <property type="entry name" value="CYTOCHROME P450 82C3-RELATED"/>
    <property type="match status" value="1"/>
</dbReference>
<evidence type="ECO:0000256" key="9">
    <source>
        <dbReference type="PIRSR" id="PIRSR602401-1"/>
    </source>
</evidence>
<evidence type="ECO:0000256" key="7">
    <source>
        <dbReference type="ARBA" id="ARBA00023033"/>
    </source>
</evidence>
<proteinExistence type="inferred from homology"/>
<sequence length="546" mass="62309">MVSSPSAVEECFTKNDVVLANRPRFAAGKYVGYNYPTVAAASYGDHWRNLRRLSTLEIFSSNRLNMFLGIRRDEVKRLLLRLARDSREGFAKVEMRPMLTELTFNIVTRMVSGKRYYGEDVEYTEAKRFPEIISQLLELGGATSNPADFLPILRWIGLGYHEKKIKKIMRETKAMLQGLIDEHRSGNDKGSVDNNSMIDHLLSLQKTEPEYYTDDIIKGLVQNLILAGTDTAASTMEWAMTLLLNHPDILEKAKAELDMHVGKDRLIEESDLPKLQYLQSIISETLRLFPVAPLLLPHMSSDDCQIGGFDIPRGTLLLVNAWALHRDPQVWEDPTSFKPERFENGERENYKLLPFGIGRRSCPGAGLAQRVVGLALGSLIQCHDWKKISNTAIDTIEGKGLTMPKLQPLEAIPVVIISSPSTFEECFTKNDIIFANRPRLLIGKYIGYNYTTIASASYGKHWRNLRRLSALEIFSSNRLNMFLGIRRDEIRILQHRLSQNSRDVFARVELRLMFTELTCNILMRMVAGKRYYGEDVDSEEAKHFRK</sequence>
<dbReference type="InterPro" id="IPR017972">
    <property type="entry name" value="Cyt_P450_CS"/>
</dbReference>
<dbReference type="InterPro" id="IPR002401">
    <property type="entry name" value="Cyt_P450_E_grp-I"/>
</dbReference>
<evidence type="ECO:0000256" key="2">
    <source>
        <dbReference type="ARBA" id="ARBA00010617"/>
    </source>
</evidence>
<gene>
    <name evidence="11" type="ORF">PVL29_026860</name>
</gene>
<comment type="cofactor">
    <cofactor evidence="9">
        <name>heme</name>
        <dbReference type="ChEBI" id="CHEBI:30413"/>
    </cofactor>
</comment>
<reference evidence="11 12" key="1">
    <citation type="journal article" date="2023" name="BMC Biotechnol.">
        <title>Vitis rotundifolia cv Carlos genome sequencing.</title>
        <authorList>
            <person name="Huff M."/>
            <person name="Hulse-Kemp A."/>
            <person name="Scheffler B."/>
            <person name="Youngblood R."/>
            <person name="Simpson S."/>
            <person name="Babiker E."/>
            <person name="Staton M."/>
        </authorList>
    </citation>
    <scope>NUCLEOTIDE SEQUENCE [LARGE SCALE GENOMIC DNA]</scope>
    <source>
        <tissue evidence="11">Leaf</tissue>
    </source>
</reference>
<dbReference type="AlphaFoldDB" id="A0AA38YHL1"/>
<dbReference type="SUPFAM" id="SSF48264">
    <property type="entry name" value="Cytochrome P450"/>
    <property type="match status" value="2"/>
</dbReference>
<name>A0AA38YHL1_VITRO</name>
<keyword evidence="4 9" id="KW-0479">Metal-binding</keyword>
<dbReference type="InterPro" id="IPR050651">
    <property type="entry name" value="Plant_Cytochrome_P450_Monoox"/>
</dbReference>
<dbReference type="PROSITE" id="PS00086">
    <property type="entry name" value="CYTOCHROME_P450"/>
    <property type="match status" value="1"/>
</dbReference>
<evidence type="ECO:0000313" key="11">
    <source>
        <dbReference type="EMBL" id="KAJ9670577.1"/>
    </source>
</evidence>
<keyword evidence="12" id="KW-1185">Reference proteome</keyword>
<keyword evidence="5 10" id="KW-0560">Oxidoreductase</keyword>
<evidence type="ECO:0000313" key="12">
    <source>
        <dbReference type="Proteomes" id="UP001168098"/>
    </source>
</evidence>
<evidence type="ECO:0000256" key="4">
    <source>
        <dbReference type="ARBA" id="ARBA00022723"/>
    </source>
</evidence>
<organism evidence="11 12">
    <name type="scientific">Vitis rotundifolia</name>
    <name type="common">Muscadine grape</name>
    <dbReference type="NCBI Taxonomy" id="103349"/>
    <lineage>
        <taxon>Eukaryota</taxon>
        <taxon>Viridiplantae</taxon>
        <taxon>Streptophyta</taxon>
        <taxon>Embryophyta</taxon>
        <taxon>Tracheophyta</taxon>
        <taxon>Spermatophyta</taxon>
        <taxon>Magnoliopsida</taxon>
        <taxon>eudicotyledons</taxon>
        <taxon>Gunneridae</taxon>
        <taxon>Pentapetalae</taxon>
        <taxon>rosids</taxon>
        <taxon>Vitales</taxon>
        <taxon>Vitaceae</taxon>
        <taxon>Viteae</taxon>
        <taxon>Vitis</taxon>
    </lineage>
</organism>
<dbReference type="GO" id="GO:0016705">
    <property type="term" value="F:oxidoreductase activity, acting on paired donors, with incorporation or reduction of molecular oxygen"/>
    <property type="evidence" value="ECO:0007669"/>
    <property type="project" value="InterPro"/>
</dbReference>
<comment type="subcellular location">
    <subcellularLocation>
        <location evidence="1">Membrane</location>
    </subcellularLocation>
</comment>
<dbReference type="CDD" id="cd20653">
    <property type="entry name" value="CYP81"/>
    <property type="match status" value="1"/>
</dbReference>
<dbReference type="InterPro" id="IPR001128">
    <property type="entry name" value="Cyt_P450"/>
</dbReference>
<keyword evidence="6 9" id="KW-0408">Iron</keyword>
<dbReference type="GO" id="GO:0004497">
    <property type="term" value="F:monooxygenase activity"/>
    <property type="evidence" value="ECO:0007669"/>
    <property type="project" value="UniProtKB-KW"/>
</dbReference>
<dbReference type="Gene3D" id="1.10.630.10">
    <property type="entry name" value="Cytochrome P450"/>
    <property type="match status" value="2"/>
</dbReference>
<evidence type="ECO:0000256" key="5">
    <source>
        <dbReference type="ARBA" id="ARBA00023002"/>
    </source>
</evidence>
<comment type="caution">
    <text evidence="11">The sequence shown here is derived from an EMBL/GenBank/DDBJ whole genome shotgun (WGS) entry which is preliminary data.</text>
</comment>
<keyword evidence="3 9" id="KW-0349">Heme</keyword>
<dbReference type="GO" id="GO:0016020">
    <property type="term" value="C:membrane"/>
    <property type="evidence" value="ECO:0007669"/>
    <property type="project" value="UniProtKB-SubCell"/>
</dbReference>
<feature type="binding site" description="axial binding residue" evidence="9">
    <location>
        <position position="362"/>
    </location>
    <ligand>
        <name>heme</name>
        <dbReference type="ChEBI" id="CHEBI:30413"/>
    </ligand>
    <ligandPart>
        <name>Fe</name>
        <dbReference type="ChEBI" id="CHEBI:18248"/>
    </ligandPart>
</feature>
<dbReference type="PRINTS" id="PR00385">
    <property type="entry name" value="P450"/>
</dbReference>
<dbReference type="FunFam" id="1.10.630.10:FF:000023">
    <property type="entry name" value="Cytochrome P450 family protein"/>
    <property type="match status" value="1"/>
</dbReference>
<evidence type="ECO:0000256" key="10">
    <source>
        <dbReference type="RuleBase" id="RU000461"/>
    </source>
</evidence>
<dbReference type="Pfam" id="PF00067">
    <property type="entry name" value="p450"/>
    <property type="match status" value="2"/>
</dbReference>
<protein>
    <recommendedName>
        <fullName evidence="13">Cytochrome P450</fullName>
    </recommendedName>
</protein>
<dbReference type="GO" id="GO:0020037">
    <property type="term" value="F:heme binding"/>
    <property type="evidence" value="ECO:0007669"/>
    <property type="project" value="InterPro"/>
</dbReference>
<keyword evidence="8" id="KW-0472">Membrane</keyword>
<dbReference type="PANTHER" id="PTHR47947:SF24">
    <property type="entry name" value="ISOFLAVONE 2'-HYDROXYLASE-LIKE"/>
    <property type="match status" value="1"/>
</dbReference>
<dbReference type="Proteomes" id="UP001168098">
    <property type="component" value="Unassembled WGS sequence"/>
</dbReference>
<comment type="similarity">
    <text evidence="2 10">Belongs to the cytochrome P450 family.</text>
</comment>
<dbReference type="GO" id="GO:0005506">
    <property type="term" value="F:iron ion binding"/>
    <property type="evidence" value="ECO:0007669"/>
    <property type="project" value="InterPro"/>
</dbReference>
<evidence type="ECO:0008006" key="13">
    <source>
        <dbReference type="Google" id="ProtNLM"/>
    </source>
</evidence>
<evidence type="ECO:0000256" key="6">
    <source>
        <dbReference type="ARBA" id="ARBA00023004"/>
    </source>
</evidence>
<evidence type="ECO:0000256" key="8">
    <source>
        <dbReference type="ARBA" id="ARBA00023136"/>
    </source>
</evidence>
<dbReference type="InterPro" id="IPR036396">
    <property type="entry name" value="Cyt_P450_sf"/>
</dbReference>
<dbReference type="PRINTS" id="PR00463">
    <property type="entry name" value="EP450I"/>
</dbReference>